<protein>
    <submittedName>
        <fullName evidence="1">Uncharacterized protein</fullName>
    </submittedName>
</protein>
<organism evidence="1 2">
    <name type="scientific">Undibacterium curvum</name>
    <dbReference type="NCBI Taxonomy" id="2762294"/>
    <lineage>
        <taxon>Bacteria</taxon>
        <taxon>Pseudomonadati</taxon>
        <taxon>Pseudomonadota</taxon>
        <taxon>Betaproteobacteria</taxon>
        <taxon>Burkholderiales</taxon>
        <taxon>Oxalobacteraceae</taxon>
        <taxon>Undibacterium</taxon>
    </lineage>
</organism>
<evidence type="ECO:0000313" key="1">
    <source>
        <dbReference type="EMBL" id="MBC3932191.1"/>
    </source>
</evidence>
<accession>A0ABR7A5L6</accession>
<proteinExistence type="predicted"/>
<comment type="caution">
    <text evidence="1">The sequence shown here is derived from an EMBL/GenBank/DDBJ whole genome shotgun (WGS) entry which is preliminary data.</text>
</comment>
<evidence type="ECO:0000313" key="2">
    <source>
        <dbReference type="Proteomes" id="UP000654304"/>
    </source>
</evidence>
<dbReference type="RefSeq" id="WP_186903874.1">
    <property type="nucleotide sequence ID" value="NZ_JACOGD010000005.1"/>
</dbReference>
<dbReference type="EMBL" id="JACOGD010000005">
    <property type="protein sequence ID" value="MBC3932191.1"/>
    <property type="molecule type" value="Genomic_DNA"/>
</dbReference>
<reference evidence="1 2" key="1">
    <citation type="submission" date="2020-08" db="EMBL/GenBank/DDBJ databases">
        <title>Novel species isolated from subtropical streams in China.</title>
        <authorList>
            <person name="Lu H."/>
        </authorList>
    </citation>
    <scope>NUCLEOTIDE SEQUENCE [LARGE SCALE GENOMIC DNA]</scope>
    <source>
        <strain evidence="1 2">CY22W</strain>
    </source>
</reference>
<keyword evidence="2" id="KW-1185">Reference proteome</keyword>
<name>A0ABR7A5L6_9BURK</name>
<dbReference type="Proteomes" id="UP000654304">
    <property type="component" value="Unassembled WGS sequence"/>
</dbReference>
<sequence length="117" mass="13200">MVGDASATALWGEMCVCCHCGEIHLAAHPYGPPAENFIYFLRKVKPKGKRLASFYWLKTNQYCDDKHWLVTSLPKELDLSQTHCTRCGQGPLQSALYAGIECPQCRQGKIEHFFNGH</sequence>
<gene>
    <name evidence="1" type="ORF">H8K43_10935</name>
</gene>